<dbReference type="Gene3D" id="1.10.150.20">
    <property type="entry name" value="5' to 3' exonuclease, C-terminal subdomain"/>
    <property type="match status" value="1"/>
</dbReference>
<dbReference type="PIRSF" id="PIRSF036573">
    <property type="entry name" value="REV1"/>
    <property type="match status" value="1"/>
</dbReference>
<gene>
    <name evidence="18" type="ORF">NSK_003100</name>
</gene>
<evidence type="ECO:0000256" key="8">
    <source>
        <dbReference type="ARBA" id="ARBA00022763"/>
    </source>
</evidence>
<feature type="compositionally biased region" description="Low complexity" evidence="15">
    <location>
        <begin position="1047"/>
        <end position="1056"/>
    </location>
</feature>
<name>A0A4D9D1J5_9STRA</name>
<dbReference type="EC" id="2.7.7.-" evidence="13"/>
<feature type="region of interest" description="Disordered" evidence="15">
    <location>
        <begin position="947"/>
        <end position="986"/>
    </location>
</feature>
<proteinExistence type="inferred from homology"/>
<dbReference type="SUPFAM" id="SSF52113">
    <property type="entry name" value="BRCT domain"/>
    <property type="match status" value="1"/>
</dbReference>
<dbReference type="InterPro" id="IPR043128">
    <property type="entry name" value="Rev_trsase/Diguanyl_cyclase"/>
</dbReference>
<dbReference type="InterPro" id="IPR053848">
    <property type="entry name" value="IMS_HHH_1"/>
</dbReference>
<dbReference type="GO" id="GO:0003887">
    <property type="term" value="F:DNA-directed DNA polymerase activity"/>
    <property type="evidence" value="ECO:0007669"/>
    <property type="project" value="InterPro"/>
</dbReference>
<dbReference type="Gene3D" id="3.40.50.10190">
    <property type="entry name" value="BRCT domain"/>
    <property type="match status" value="1"/>
</dbReference>
<keyword evidence="19" id="KW-1185">Reference proteome</keyword>
<evidence type="ECO:0000256" key="1">
    <source>
        <dbReference type="ARBA" id="ARBA00004123"/>
    </source>
</evidence>
<evidence type="ECO:0000256" key="2">
    <source>
        <dbReference type="ARBA" id="ARBA00010945"/>
    </source>
</evidence>
<keyword evidence="8 13" id="KW-0227">DNA damage</keyword>
<protein>
    <recommendedName>
        <fullName evidence="3 13">DNA repair protein REV1</fullName>
        <ecNumber evidence="13">2.7.7.-</ecNumber>
    </recommendedName>
</protein>
<dbReference type="Pfam" id="PF00817">
    <property type="entry name" value="IMS"/>
    <property type="match status" value="1"/>
</dbReference>
<evidence type="ECO:0000256" key="14">
    <source>
        <dbReference type="PIRSR" id="PIRSR036573-2"/>
    </source>
</evidence>
<organism evidence="18 19">
    <name type="scientific">Nannochloropsis salina CCMP1776</name>
    <dbReference type="NCBI Taxonomy" id="1027361"/>
    <lineage>
        <taxon>Eukaryota</taxon>
        <taxon>Sar</taxon>
        <taxon>Stramenopiles</taxon>
        <taxon>Ochrophyta</taxon>
        <taxon>Eustigmatophyceae</taxon>
        <taxon>Eustigmatales</taxon>
        <taxon>Monodopsidaceae</taxon>
        <taxon>Microchloropsis</taxon>
        <taxon>Microchloropsis salina</taxon>
    </lineage>
</organism>
<dbReference type="GO" id="GO:0070987">
    <property type="term" value="P:error-free translesion synthesis"/>
    <property type="evidence" value="ECO:0007669"/>
    <property type="project" value="TreeGrafter"/>
</dbReference>
<keyword evidence="6 13" id="KW-0548">Nucleotidyltransferase</keyword>
<dbReference type="OrthoDB" id="427711at2759"/>
<comment type="function">
    <text evidence="13">Deoxycytidyl transferase involved in DNA repair. Transfers a dCMP residue from dCTP to the 3'-end of a DNA primer in a template-dependent reaction. May assist in the first step in the bypass of abasic lesions by the insertion of a nucleotide opposite the lesion. Required for normal induction of mutations by physical and chemical agents.</text>
</comment>
<dbReference type="InterPro" id="IPR043502">
    <property type="entry name" value="DNA/RNA_pol_sf"/>
</dbReference>
<evidence type="ECO:0000256" key="15">
    <source>
        <dbReference type="SAM" id="MobiDB-lite"/>
    </source>
</evidence>
<feature type="domain" description="BRCT" evidence="16">
    <location>
        <begin position="47"/>
        <end position="143"/>
    </location>
</feature>
<evidence type="ECO:0000259" key="17">
    <source>
        <dbReference type="PROSITE" id="PS50173"/>
    </source>
</evidence>
<dbReference type="GO" id="GO:0017125">
    <property type="term" value="F:deoxycytidyl transferase activity"/>
    <property type="evidence" value="ECO:0007669"/>
    <property type="project" value="TreeGrafter"/>
</dbReference>
<dbReference type="GO" id="GO:0003684">
    <property type="term" value="F:damaged DNA binding"/>
    <property type="evidence" value="ECO:0007669"/>
    <property type="project" value="UniProtKB-UniRule"/>
</dbReference>
<dbReference type="InterPro" id="IPR036775">
    <property type="entry name" value="DNA_pol_Y-fam_lit_finger_sf"/>
</dbReference>
<dbReference type="Proteomes" id="UP000355283">
    <property type="component" value="Unassembled WGS sequence"/>
</dbReference>
<feature type="region of interest" description="Disordered" evidence="15">
    <location>
        <begin position="1"/>
        <end position="21"/>
    </location>
</feature>
<dbReference type="SUPFAM" id="SSF56672">
    <property type="entry name" value="DNA/RNA polymerases"/>
    <property type="match status" value="1"/>
</dbReference>
<dbReference type="GO" id="GO:0006281">
    <property type="term" value="P:DNA repair"/>
    <property type="evidence" value="ECO:0007669"/>
    <property type="project" value="UniProtKB-KW"/>
</dbReference>
<evidence type="ECO:0000256" key="5">
    <source>
        <dbReference type="ARBA" id="ARBA00022679"/>
    </source>
</evidence>
<dbReference type="PROSITE" id="PS50172">
    <property type="entry name" value="BRCT"/>
    <property type="match status" value="1"/>
</dbReference>
<dbReference type="GO" id="GO:0042276">
    <property type="term" value="P:error-prone translesion synthesis"/>
    <property type="evidence" value="ECO:0007669"/>
    <property type="project" value="InterPro"/>
</dbReference>
<evidence type="ECO:0000256" key="3">
    <source>
        <dbReference type="ARBA" id="ARBA00020399"/>
    </source>
</evidence>
<feature type="binding site" evidence="14">
    <location>
        <position position="384"/>
    </location>
    <ligand>
        <name>Mg(2+)</name>
        <dbReference type="ChEBI" id="CHEBI:18420"/>
        <label>1</label>
    </ligand>
</feature>
<comment type="similarity">
    <text evidence="2 13">Belongs to the DNA polymerase type-Y family.</text>
</comment>
<dbReference type="Gene3D" id="3.30.70.270">
    <property type="match status" value="1"/>
</dbReference>
<dbReference type="InterPro" id="IPR012112">
    <property type="entry name" value="REV1"/>
</dbReference>
<keyword evidence="9 14" id="KW-0460">Magnesium</keyword>
<accession>A0A4D9D1J5</accession>
<evidence type="ECO:0000313" key="19">
    <source>
        <dbReference type="Proteomes" id="UP000355283"/>
    </source>
</evidence>
<keyword evidence="5 13" id="KW-0808">Transferase</keyword>
<feature type="binding site" evidence="14">
    <location>
        <position position="484"/>
    </location>
    <ligand>
        <name>Mg(2+)</name>
        <dbReference type="ChEBI" id="CHEBI:18420"/>
        <label>1</label>
    </ligand>
</feature>
<dbReference type="SUPFAM" id="SSF100879">
    <property type="entry name" value="Lesion bypass DNA polymerase (Y-family), little finger domain"/>
    <property type="match status" value="1"/>
</dbReference>
<evidence type="ECO:0000256" key="6">
    <source>
        <dbReference type="ARBA" id="ARBA00022695"/>
    </source>
</evidence>
<evidence type="ECO:0000256" key="7">
    <source>
        <dbReference type="ARBA" id="ARBA00022723"/>
    </source>
</evidence>
<dbReference type="PANTHER" id="PTHR45990:SF1">
    <property type="entry name" value="DNA REPAIR PROTEIN REV1"/>
    <property type="match status" value="1"/>
</dbReference>
<dbReference type="GO" id="GO:0005634">
    <property type="term" value="C:nucleus"/>
    <property type="evidence" value="ECO:0007669"/>
    <property type="project" value="UniProtKB-SubCell"/>
</dbReference>
<evidence type="ECO:0000259" key="16">
    <source>
        <dbReference type="PROSITE" id="PS50172"/>
    </source>
</evidence>
<feature type="compositionally biased region" description="Basic and acidic residues" evidence="15">
    <location>
        <begin position="864"/>
        <end position="896"/>
    </location>
</feature>
<dbReference type="InterPro" id="IPR017961">
    <property type="entry name" value="DNA_pol_Y-fam_little_finger"/>
</dbReference>
<dbReference type="Pfam" id="PF11799">
    <property type="entry name" value="IMS_C"/>
    <property type="match status" value="1"/>
</dbReference>
<evidence type="ECO:0000256" key="10">
    <source>
        <dbReference type="ARBA" id="ARBA00023125"/>
    </source>
</evidence>
<dbReference type="Gene3D" id="3.40.1170.60">
    <property type="match status" value="1"/>
</dbReference>
<evidence type="ECO:0000256" key="13">
    <source>
        <dbReference type="PIRNR" id="PIRNR036573"/>
    </source>
</evidence>
<dbReference type="PANTHER" id="PTHR45990">
    <property type="entry name" value="DNA REPAIR PROTEIN REV1"/>
    <property type="match status" value="1"/>
</dbReference>
<dbReference type="Pfam" id="PF21999">
    <property type="entry name" value="IMS_HHH_1"/>
    <property type="match status" value="1"/>
</dbReference>
<keyword evidence="12 13" id="KW-0539">Nucleus</keyword>
<dbReference type="CDD" id="cd17719">
    <property type="entry name" value="BRCT_Rev1"/>
    <property type="match status" value="1"/>
</dbReference>
<comment type="cofactor">
    <cofactor evidence="14">
        <name>Mg(2+)</name>
        <dbReference type="ChEBI" id="CHEBI:18420"/>
    </cofactor>
    <text evidence="14">Binds 2 magnesium ions.</text>
</comment>
<dbReference type="Gene3D" id="1.20.58.1280">
    <property type="entry name" value="DNA repair protein Rev1, C-terminal domain"/>
    <property type="match status" value="1"/>
</dbReference>
<feature type="region of interest" description="Disordered" evidence="15">
    <location>
        <begin position="864"/>
        <end position="901"/>
    </location>
</feature>
<feature type="domain" description="UmuC" evidence="17">
    <location>
        <begin position="380"/>
        <end position="562"/>
    </location>
</feature>
<evidence type="ECO:0000256" key="9">
    <source>
        <dbReference type="ARBA" id="ARBA00022842"/>
    </source>
</evidence>
<dbReference type="InterPro" id="IPR001357">
    <property type="entry name" value="BRCT_dom"/>
</dbReference>
<evidence type="ECO:0000313" key="18">
    <source>
        <dbReference type="EMBL" id="TFJ85591.1"/>
    </source>
</evidence>
<keyword evidence="7 14" id="KW-0479">Metal-binding</keyword>
<dbReference type="InterPro" id="IPR001126">
    <property type="entry name" value="UmuC"/>
</dbReference>
<comment type="subcellular location">
    <subcellularLocation>
        <location evidence="1 13">Nucleus</location>
    </subcellularLocation>
</comment>
<dbReference type="Gene3D" id="6.10.250.1490">
    <property type="match status" value="1"/>
</dbReference>
<feature type="binding site" evidence="14">
    <location>
        <position position="483"/>
    </location>
    <ligand>
        <name>Mg(2+)</name>
        <dbReference type="ChEBI" id="CHEBI:18420"/>
        <label>1</label>
    </ligand>
</feature>
<dbReference type="InterPro" id="IPR038401">
    <property type="entry name" value="Rev1_C_sf"/>
</dbReference>
<keyword evidence="11 13" id="KW-0234">DNA repair</keyword>
<evidence type="ECO:0000256" key="4">
    <source>
        <dbReference type="ARBA" id="ARBA00022634"/>
    </source>
</evidence>
<keyword evidence="10 13" id="KW-0238">DNA-binding</keyword>
<reference evidence="18 19" key="1">
    <citation type="submission" date="2019-01" db="EMBL/GenBank/DDBJ databases">
        <title>Nuclear Genome Assembly of the Microalgal Biofuel strain Nannochloropsis salina CCMP1776.</title>
        <authorList>
            <person name="Hovde B."/>
        </authorList>
    </citation>
    <scope>NUCLEOTIDE SEQUENCE [LARGE SCALE GENOMIC DNA]</scope>
    <source>
        <strain evidence="18 19">CCMP1776</strain>
    </source>
</reference>
<dbReference type="FunFam" id="3.30.1490.100:FF:000001">
    <property type="entry name" value="DNA repair protein REV1"/>
    <property type="match status" value="1"/>
</dbReference>
<dbReference type="EMBL" id="SDOX01000011">
    <property type="protein sequence ID" value="TFJ85591.1"/>
    <property type="molecule type" value="Genomic_DNA"/>
</dbReference>
<feature type="region of interest" description="Disordered" evidence="15">
    <location>
        <begin position="229"/>
        <end position="320"/>
    </location>
</feature>
<dbReference type="SMART" id="SM00292">
    <property type="entry name" value="BRCT"/>
    <property type="match status" value="1"/>
</dbReference>
<feature type="region of interest" description="Disordered" evidence="15">
    <location>
        <begin position="1036"/>
        <end position="1094"/>
    </location>
</feature>
<dbReference type="Gene3D" id="3.30.1490.100">
    <property type="entry name" value="DNA polymerase, Y-family, little finger domain"/>
    <property type="match status" value="1"/>
</dbReference>
<evidence type="ECO:0000256" key="12">
    <source>
        <dbReference type="ARBA" id="ARBA00023242"/>
    </source>
</evidence>
<dbReference type="AlphaFoldDB" id="A0A4D9D1J5"/>
<dbReference type="Pfam" id="PF00533">
    <property type="entry name" value="BRCT"/>
    <property type="match status" value="1"/>
</dbReference>
<dbReference type="GO" id="GO:0046872">
    <property type="term" value="F:metal ion binding"/>
    <property type="evidence" value="ECO:0007669"/>
    <property type="project" value="UniProtKB-KW"/>
</dbReference>
<feature type="compositionally biased region" description="Gly residues" evidence="15">
    <location>
        <begin position="301"/>
        <end position="315"/>
    </location>
</feature>
<sequence>MSSAKKRPLPPPPVGEPHGGDFGVYMQHKIQRLHAQLNERSGEEDVPISRIFEGMVFFINGFTPVPVEELRAVVHEHGGHVAAYETSNVTHILCTNLPHAKLKQRRAQKLARGAHQQLPVIHPDYILASIEQGRRLPPADFLVDGVKNHHGQGIQAFMPGRCGDEGARRAASALHGPALDLTTALATEGTAFAVPADAPVSNDDADWNASEAHQELECATVLGPVSPAATAVEETSQTPPRSPSPSFSPGPSAALPHREERMTPPYHTLPGGGKASWSPLSSPLPSPSTTPSSRSRPTGRRAGGGQNAAGSGTGGLLSTKEDPDFIKKYFKSSRLHFIGSFRARMQDLAAEHARARRAARAVQSSEAGESDMRHSQRRLIMHVDMDCYFVSALVRDRPELAGKPVAVAHGEGQERHSSSEISSCNYPARATGVRAGMFVGEAQRLCPGLKVLHYDFEVYERVSRAMYQIFFEEAEVVQPVSCDEAYLELAAGTDPEAAARRVRRRLMEATRCPASAGVGRNMLLARLATKHAKPNGHHVMLGAEESMVYLENLPVREIPGVGWELDAKLERRGLRTCGQLWEVRLPQLQSWLGAKTGSMLYRACRGQDDRPVVPQTTRKSVGAEVNWGVRFSQGEQVEVFVDRLAVEVAQRLAQAKVQARHLTFKIKRSQYGPNEPEKLLGCGRCDNLSRSVALARPTNGPADIAAVSLRLLAQLQVPPDLIRGLGIQLSNLLVDGQAGVPDKKGAGSMQAWLQKTDDLSGVGSRGFEEDGCAVSASKQGQSKEPHDLVVVGGEEEAEHGGHDAWRIEEKGPCPGRIFAPGCEELEGDGLSTLVQEYDLPPPSQIDLSVLPELPSPMRLELEQHLRQQKERQQSKPIEQQHGERRQSEGEEKRQDDADSSLQHWDVSMSQIDETTFQALPRELQDEVRAAVRRKSFNMCRRNGVHLDTAGGSTNHDARGERAKGKASNAPGLSRATHSPSQRDRRAMRQMKIPAYDSNGLQLRGLSVQDAAFLAQLPVSLRTETLAELDRHKRTNVGLGSKEEDSNDSFLSSSSRSPRVPTRGHPCPTSGRHPRTVFEVEDEENDRSVPPTESPEVYGRPRLFVCEDIHDVRRALIDWLGRVGTVEEGAASPPATAHMQLLSVYLLELLDDDRDSDAWTLMRSFRRWVMQQGHQSWFPAYGAILKVVETRLSERELRYEYCQKEPFKRPARAMSNLKWGGLQLNVS</sequence>
<comment type="caution">
    <text evidence="18">The sequence shown here is derived from an EMBL/GenBank/DDBJ whole genome shotgun (WGS) entry which is preliminary data.</text>
</comment>
<dbReference type="PROSITE" id="PS50173">
    <property type="entry name" value="UMUC"/>
    <property type="match status" value="1"/>
</dbReference>
<dbReference type="InterPro" id="IPR036420">
    <property type="entry name" value="BRCT_dom_sf"/>
</dbReference>
<evidence type="ECO:0000256" key="11">
    <source>
        <dbReference type="ARBA" id="ARBA00023204"/>
    </source>
</evidence>
<keyword evidence="4 13" id="KW-0237">DNA synthesis</keyword>